<feature type="domain" description="DNA2/NAM7 helicase-like C-terminal" evidence="4">
    <location>
        <begin position="879"/>
        <end position="1100"/>
    </location>
</feature>
<proteinExistence type="predicted"/>
<dbReference type="GO" id="GO:0004386">
    <property type="term" value="F:helicase activity"/>
    <property type="evidence" value="ECO:0007669"/>
    <property type="project" value="InterPro"/>
</dbReference>
<dbReference type="InterPro" id="IPR041679">
    <property type="entry name" value="DNA2/NAM7-like_C"/>
</dbReference>
<feature type="compositionally biased region" description="Pro residues" evidence="2">
    <location>
        <begin position="469"/>
        <end position="481"/>
    </location>
</feature>
<dbReference type="PANTHER" id="PTHR10887:SF495">
    <property type="entry name" value="HELICASE SENATAXIN ISOFORM X1-RELATED"/>
    <property type="match status" value="1"/>
</dbReference>
<dbReference type="Pfam" id="PF13087">
    <property type="entry name" value="AAA_12"/>
    <property type="match status" value="1"/>
</dbReference>
<feature type="region of interest" description="Disordered" evidence="2">
    <location>
        <begin position="462"/>
        <end position="490"/>
    </location>
</feature>
<feature type="region of interest" description="Disordered" evidence="2">
    <location>
        <begin position="1156"/>
        <end position="1177"/>
    </location>
</feature>
<gene>
    <name evidence="5" type="ORF">BCIN_14g00020</name>
</gene>
<evidence type="ECO:0000259" key="4">
    <source>
        <dbReference type="Pfam" id="PF13087"/>
    </source>
</evidence>
<dbReference type="RefSeq" id="XP_024552718.1">
    <property type="nucleotide sequence ID" value="XM_024696904.1"/>
</dbReference>
<dbReference type="PANTHER" id="PTHR10887">
    <property type="entry name" value="DNA2/NAM7 HELICASE FAMILY"/>
    <property type="match status" value="1"/>
</dbReference>
<dbReference type="InterPro" id="IPR047187">
    <property type="entry name" value="SF1_C_Upf1"/>
</dbReference>
<keyword evidence="1" id="KW-0347">Helicase</keyword>
<keyword evidence="6" id="KW-1185">Reference proteome</keyword>
<dbReference type="Proteomes" id="UP000001798">
    <property type="component" value="Chromosome 14"/>
</dbReference>
<evidence type="ECO:0000259" key="3">
    <source>
        <dbReference type="Pfam" id="PF13086"/>
    </source>
</evidence>
<dbReference type="AlphaFoldDB" id="A0A384K1T4"/>
<dbReference type="Gene3D" id="3.40.50.300">
    <property type="entry name" value="P-loop containing nucleotide triphosphate hydrolases"/>
    <property type="match status" value="2"/>
</dbReference>
<evidence type="ECO:0000256" key="1">
    <source>
        <dbReference type="ARBA" id="ARBA00022806"/>
    </source>
</evidence>
<reference evidence="5 6" key="1">
    <citation type="journal article" date="2011" name="PLoS Genet.">
        <title>Genomic analysis of the necrotrophic fungal pathogens Sclerotinia sclerotiorum and Botrytis cinerea.</title>
        <authorList>
            <person name="Amselem J."/>
            <person name="Cuomo C.A."/>
            <person name="van Kan J.A."/>
            <person name="Viaud M."/>
            <person name="Benito E.P."/>
            <person name="Couloux A."/>
            <person name="Coutinho P.M."/>
            <person name="de Vries R.P."/>
            <person name="Dyer P.S."/>
            <person name="Fillinger S."/>
            <person name="Fournier E."/>
            <person name="Gout L."/>
            <person name="Hahn M."/>
            <person name="Kohn L."/>
            <person name="Lapalu N."/>
            <person name="Plummer K.M."/>
            <person name="Pradier J.M."/>
            <person name="Quevillon E."/>
            <person name="Sharon A."/>
            <person name="Simon A."/>
            <person name="ten Have A."/>
            <person name="Tudzynski B."/>
            <person name="Tudzynski P."/>
            <person name="Wincker P."/>
            <person name="Andrew M."/>
            <person name="Anthouard V."/>
            <person name="Beever R.E."/>
            <person name="Beffa R."/>
            <person name="Benoit I."/>
            <person name="Bouzid O."/>
            <person name="Brault B."/>
            <person name="Chen Z."/>
            <person name="Choquer M."/>
            <person name="Collemare J."/>
            <person name="Cotton P."/>
            <person name="Danchin E.G."/>
            <person name="Da Silva C."/>
            <person name="Gautier A."/>
            <person name="Giraud C."/>
            <person name="Giraud T."/>
            <person name="Gonzalez C."/>
            <person name="Grossetete S."/>
            <person name="Guldener U."/>
            <person name="Henrissat B."/>
            <person name="Howlett B.J."/>
            <person name="Kodira C."/>
            <person name="Kretschmer M."/>
            <person name="Lappartient A."/>
            <person name="Leroch M."/>
            <person name="Levis C."/>
            <person name="Mauceli E."/>
            <person name="Neuveglise C."/>
            <person name="Oeser B."/>
            <person name="Pearson M."/>
            <person name="Poulain J."/>
            <person name="Poussereau N."/>
            <person name="Quesneville H."/>
            <person name="Rascle C."/>
            <person name="Schumacher J."/>
            <person name="Segurens B."/>
            <person name="Sexton A."/>
            <person name="Silva E."/>
            <person name="Sirven C."/>
            <person name="Soanes D.M."/>
            <person name="Talbot N.J."/>
            <person name="Templeton M."/>
            <person name="Yandava C."/>
            <person name="Yarden O."/>
            <person name="Zeng Q."/>
            <person name="Rollins J.A."/>
            <person name="Lebrun M.H."/>
            <person name="Dickman M."/>
        </authorList>
    </citation>
    <scope>NUCLEOTIDE SEQUENCE [LARGE SCALE GENOMIC DNA]</scope>
    <source>
        <strain evidence="5 6">B05.10</strain>
    </source>
</reference>
<feature type="domain" description="DNA2/NAM7 helicase helicase" evidence="3">
    <location>
        <begin position="614"/>
        <end position="858"/>
    </location>
</feature>
<keyword evidence="1" id="KW-0067">ATP-binding</keyword>
<dbReference type="InterPro" id="IPR045055">
    <property type="entry name" value="DNA2/NAM7-like"/>
</dbReference>
<reference evidence="5 6" key="3">
    <citation type="journal article" date="2017" name="Mol. Plant Pathol.">
        <title>A gapless genome sequence of the fungus Botrytis cinerea.</title>
        <authorList>
            <person name="Van Kan J.A."/>
            <person name="Stassen J.H."/>
            <person name="Mosbach A."/>
            <person name="Van Der Lee T.A."/>
            <person name="Faino L."/>
            <person name="Farmer A.D."/>
            <person name="Papasotiriou D.G."/>
            <person name="Zhou S."/>
            <person name="Seidl M.F."/>
            <person name="Cottam E."/>
            <person name="Edel D."/>
            <person name="Hahn M."/>
            <person name="Schwartz D.C."/>
            <person name="Dietrich R.A."/>
            <person name="Widdison S."/>
            <person name="Scalliet G."/>
        </authorList>
    </citation>
    <scope>NUCLEOTIDE SEQUENCE [LARGE SCALE GENOMIC DNA]</scope>
    <source>
        <strain evidence="5 6">B05.10</strain>
    </source>
</reference>
<keyword evidence="1" id="KW-0547">Nucleotide-binding</keyword>
<protein>
    <recommendedName>
        <fullName evidence="7">DNA2/NAM7 helicase-like C-terminal domain-containing protein</fullName>
    </recommendedName>
</protein>
<dbReference type="CDD" id="cd18808">
    <property type="entry name" value="SF1_C_Upf1"/>
    <property type="match status" value="1"/>
</dbReference>
<evidence type="ECO:0008006" key="7">
    <source>
        <dbReference type="Google" id="ProtNLM"/>
    </source>
</evidence>
<keyword evidence="1" id="KW-0378">Hydrolase</keyword>
<dbReference type="VEuPathDB" id="FungiDB:Bcin14g00020"/>
<dbReference type="Pfam" id="PF13086">
    <property type="entry name" value="AAA_11"/>
    <property type="match status" value="1"/>
</dbReference>
<dbReference type="OrthoDB" id="3565420at2759"/>
<evidence type="ECO:0000313" key="5">
    <source>
        <dbReference type="EMBL" id="ATZ56758.1"/>
    </source>
</evidence>
<accession>A0A384K1T4</accession>
<evidence type="ECO:0000256" key="2">
    <source>
        <dbReference type="SAM" id="MobiDB-lite"/>
    </source>
</evidence>
<dbReference type="InterPro" id="IPR027417">
    <property type="entry name" value="P-loop_NTPase"/>
</dbReference>
<organism evidence="5 6">
    <name type="scientific">Botryotinia fuckeliana (strain B05.10)</name>
    <name type="common">Noble rot fungus</name>
    <name type="synonym">Botrytis cinerea</name>
    <dbReference type="NCBI Taxonomy" id="332648"/>
    <lineage>
        <taxon>Eukaryota</taxon>
        <taxon>Fungi</taxon>
        <taxon>Dikarya</taxon>
        <taxon>Ascomycota</taxon>
        <taxon>Pezizomycotina</taxon>
        <taxon>Leotiomycetes</taxon>
        <taxon>Helotiales</taxon>
        <taxon>Sclerotiniaceae</taxon>
        <taxon>Botrytis</taxon>
    </lineage>
</organism>
<evidence type="ECO:0000313" key="6">
    <source>
        <dbReference type="Proteomes" id="UP000001798"/>
    </source>
</evidence>
<dbReference type="EMBL" id="CP009818">
    <property type="protein sequence ID" value="ATZ56758.1"/>
    <property type="molecule type" value="Genomic_DNA"/>
</dbReference>
<dbReference type="InterPro" id="IPR041677">
    <property type="entry name" value="DNA2/NAM7_AAA_11"/>
</dbReference>
<dbReference type="GeneID" id="5425846"/>
<dbReference type="KEGG" id="bfu:BCIN_14g00020"/>
<sequence length="1177" mass="132785">MSFDPKKARNARSEKAASNALLAKRLEHVLSATDYTPVNTSSDPNCTDYDTAYPSNYEMQSHRPDVERTYGLFRSLDNHENKYIGTIGRKADLGNATRINILRCNPLRDPPYQGIRFFLPRRVDNGYTYLDTIPHEQYIEFHFHADDFDLSYIVLDEKARKTVQSLTASKLPDGPLISIKFVLKARGFSVHGFNNGAFISEMDSSKLLHDHIALWKDQGEFEYVTSFYPFWVQYFDVTAQMFAKFGSPPGFKQYSKNGSPDGMPKVQWNVTQLLKKQNDQPAMFPYPDVFPAVNHFPSWSNFAVRYFFGTVQEHLWINQYCEELRDTPIPARWYKKPGCTKTFAISLTLPQLSIDRGTLLAAESELYVHFRPRSAEERQPKGDTHGWEAFVEPNNLIHHDGNVLLTCSRTMHQNDDDTKFILADEAPNGTLSPTKPFILVYLRVAEAETAVKARVRALIEWDPDHPNSSPSPPSPPPPPSPHEFFQGSSPGCSIPLEDDFDIDMSDTFTKVVVEDTDPDVGLYGDEAEHVVGPDAADNDDDEPSFGQVVMESLGYGHKPSTRIGNRTAIRQVLLGNGVYDSNQFFHKNMTFDLSNNNLNFVFGGATDKQTIKLKSIVGNVPMGILPVIGPPGTGKTSMTISFIHCAILAKKKTLILSTTNAATTNIFKRMMEKLEDPEVLHVRLHTSNMELLKFRTYDVTKPFTHPNNLGTPSKVYNFEGSLAYRMLQVIGVISCHGNCVLENLKYRHTQLLDVVTFLSENHNKPEVKSTSELSEAQEKFNALSKACAVDVLTHCSTVSATTIAAVTPWLAWYRAVFELLVIDEAGCVPLLEALLHINPFVRILVVGDTKQISPYIGSSAVRYVEPPKRRVNSFSDQLGQTILHNLQHNGWPCLFLDEQLRTEPGLSKITSSLIYDGLISDYQKLVLTQWGIGFEKYALQYLRGDMLPFELTPSPKGLLYPVFVDMRNTFSHKQTFGTSRGNTYTANYAIKICVDMSTSITGLTDEDLLIITPYKYQVALLMKSIAKLGRKFQVSTADSYQGMEAKMVIFDTVCAASQRQMPKFGDDVSSHLHIFDFIADPRRFNMGLSRMKSGLIILADSLIFSDIIVTDLWKDTYSMLKKDGRVIVVDGLKVHGWKSTFVPTVSREIYSDMKKRQMQASSRRKEQVQRQFGQRFS</sequence>
<name>A0A384K1T4_BOTFB</name>
<dbReference type="SUPFAM" id="SSF52540">
    <property type="entry name" value="P-loop containing nucleoside triphosphate hydrolases"/>
    <property type="match status" value="1"/>
</dbReference>
<reference evidence="5 6" key="2">
    <citation type="journal article" date="2012" name="Eukaryot. Cell">
        <title>Genome update of Botrytis cinerea strains B05.10 and T4.</title>
        <authorList>
            <person name="Staats M."/>
            <person name="van Kan J.A."/>
        </authorList>
    </citation>
    <scope>NUCLEOTIDE SEQUENCE [LARGE SCALE GENOMIC DNA]</scope>
    <source>
        <strain evidence="5 6">B05.10</strain>
    </source>
</reference>